<dbReference type="FunFam" id="1.20.120.1080:FF:000005">
    <property type="entry name" value="ATP-dependent helicase HrpA"/>
    <property type="match status" value="1"/>
</dbReference>
<name>A0A916T1J6_9ACTN</name>
<dbReference type="InterPro" id="IPR011545">
    <property type="entry name" value="DEAD/DEAH_box_helicase_dom"/>
</dbReference>
<dbReference type="Pfam" id="PF00270">
    <property type="entry name" value="DEAD"/>
    <property type="match status" value="1"/>
</dbReference>
<dbReference type="GO" id="GO:0003723">
    <property type="term" value="F:RNA binding"/>
    <property type="evidence" value="ECO:0007669"/>
    <property type="project" value="TreeGrafter"/>
</dbReference>
<feature type="compositionally biased region" description="Acidic residues" evidence="5">
    <location>
        <begin position="279"/>
        <end position="292"/>
    </location>
</feature>
<feature type="domain" description="Helicase C-terminal" evidence="7">
    <location>
        <begin position="304"/>
        <end position="471"/>
    </location>
</feature>
<feature type="region of interest" description="Disordered" evidence="5">
    <location>
        <begin position="641"/>
        <end position="675"/>
    </location>
</feature>
<keyword evidence="9" id="KW-1185">Reference proteome</keyword>
<protein>
    <submittedName>
        <fullName evidence="8">ATP-dependent helicase</fullName>
    </submittedName>
</protein>
<dbReference type="SMART" id="SM00487">
    <property type="entry name" value="DEXDc"/>
    <property type="match status" value="1"/>
</dbReference>
<dbReference type="InterPro" id="IPR024590">
    <property type="entry name" value="HrpA_C"/>
</dbReference>
<evidence type="ECO:0000259" key="6">
    <source>
        <dbReference type="PROSITE" id="PS51192"/>
    </source>
</evidence>
<dbReference type="CDD" id="cd18791">
    <property type="entry name" value="SF2_C_RHA"/>
    <property type="match status" value="1"/>
</dbReference>
<evidence type="ECO:0000256" key="5">
    <source>
        <dbReference type="SAM" id="MobiDB-lite"/>
    </source>
</evidence>
<dbReference type="PROSITE" id="PS51194">
    <property type="entry name" value="HELICASE_CTER"/>
    <property type="match status" value="1"/>
</dbReference>
<evidence type="ECO:0000256" key="3">
    <source>
        <dbReference type="ARBA" id="ARBA00022806"/>
    </source>
</evidence>
<sequence length="1356" mass="150059">MASRSQASPRRTPPHTDRPKADLSELTLVDEHRLSRRRVRSDADAQRFDRDLDRARSRIAARRANVPVISFPDDLPVSAARDEIAAAFAEHQVIVVAGETGSGKTTQLPKICLQAGRGVRGMIGHTQPRRIAARSVAERIADETGTEVGDAVGFSVRFTDRVGENTLVKVMTDGILLRELGRDSMLRAYDTLIIDEAHERSLNIDYILGYLKRLLPRRPDLKVIITSATIDPQRFAEHFSTDDDTVPVLTVSGRTYPVEVRYRPLSADDIDDGRAADGTDSDIDDTGSDDTGSDDHADLDQIAGIDAAIDELWSHARGDILVFLPTERDIRETADALRHRVTKGAQVVPLFARLSAAEQHKIFTPSDGRRIVLSTNLAETSLTVPGIRYVIDTGTARISRYSTRTKVQRLPIEPISQASARQRAGRCGRVAEGICIRLYSERDFEARPAFTDPEILRTNLAAVILSMTALHLGDIEEFPFLQPPEHRSVRDGVALLTELGAWEDPNADTRTLSAVGRELAQIPVDPRLGRMLIESRANGCLDEMLVIAAAMSLPDVRERPADHREAADTAHRRFVAPGSEFLTYLVLWDYLERMRTGLSGSAFRRRCEREFLHWLRIREWRDLHRQLTEIVVELGWSPTAVPSRRDQRSRRSQTHPGQPRGGAGSSPEPSAQEPIEPRPVYEKLDAAGIHRAILSGLLSQIGVREGDTREFLGARGTHFAIFPGSSLAKKPPRFVMAGEVVETSRLWARTAAAIEPEWAEQLAPNLVKRTYSEPHWSAKRGSAVAYERVTLFGVPLVTRRPVNFGRIDPEQSRELFIRHALVDGEWRTHHAFFEHNRALLDDAGEMEDRARRRDIVIDADALYDFYDRRIPADVVSTRHFDNWWKKARSSDPTLLDLSPAAVAGSGLSPNDFPTAWQQGDLRFDLHYRFEPGTVDDGVTVRIPAPLAPRVRNSGFDWLVPGFRHELVVALIRTLPKQLRRHVVPAPDIADTVLARLTPRREPLLAGLAREITALVGTAIRPEDFDPTRLPTHLQMHFALVDKTGAVIASADSLADLISTPDATTPAISRTVGGRAYTTWTTDGLGTLADSTTETVAGQQVTSYPGLARTGDAVARHNYPDRRRRDEGTREAIIALVCAAVPPPGRAAISALPTTARLALSMSPYTSTDALLRDCTRCAVAATVPADVTGVRTAAAFARLVESVRPHASSLAITVLDTVTEALARVGPVRERLRVTPAPIRDDVAEQLDNLVFDGFVSSTPYAHMRALPRYLDGIIERLDQLPGSATRDASSMAVIDRVTARWNDHVNALPADRRDHANDEIGWMVEELRVGLFAQRLGTAYPVSEKRVLRAISAVR</sequence>
<keyword evidence="2" id="KW-0378">Hydrolase</keyword>
<dbReference type="Proteomes" id="UP000621454">
    <property type="component" value="Unassembled WGS sequence"/>
</dbReference>
<dbReference type="InterPro" id="IPR011709">
    <property type="entry name" value="DEAD-box_helicase_OB_fold"/>
</dbReference>
<comment type="caution">
    <text evidence="8">The sequence shown here is derived from an EMBL/GenBank/DDBJ whole genome shotgun (WGS) entry which is preliminary data.</text>
</comment>
<dbReference type="InterPro" id="IPR001650">
    <property type="entry name" value="Helicase_C-like"/>
</dbReference>
<dbReference type="NCBIfam" id="TIGR01967">
    <property type="entry name" value="DEAH_box_HrpA"/>
    <property type="match status" value="1"/>
</dbReference>
<evidence type="ECO:0000256" key="1">
    <source>
        <dbReference type="ARBA" id="ARBA00022741"/>
    </source>
</evidence>
<dbReference type="SUPFAM" id="SSF52540">
    <property type="entry name" value="P-loop containing nucleoside triphosphate hydrolases"/>
    <property type="match status" value="1"/>
</dbReference>
<dbReference type="InterPro" id="IPR010222">
    <property type="entry name" value="RNA_helicase_HrpA"/>
</dbReference>
<dbReference type="InterPro" id="IPR007502">
    <property type="entry name" value="Helicase-assoc_dom"/>
</dbReference>
<feature type="domain" description="Helicase ATP-binding" evidence="6">
    <location>
        <begin position="85"/>
        <end position="248"/>
    </location>
</feature>
<reference evidence="8" key="1">
    <citation type="journal article" date="2014" name="Int. J. Syst. Evol. Microbiol.">
        <title>Complete genome sequence of Corynebacterium casei LMG S-19264T (=DSM 44701T), isolated from a smear-ripened cheese.</title>
        <authorList>
            <consortium name="US DOE Joint Genome Institute (JGI-PGF)"/>
            <person name="Walter F."/>
            <person name="Albersmeier A."/>
            <person name="Kalinowski J."/>
            <person name="Ruckert C."/>
        </authorList>
    </citation>
    <scope>NUCLEOTIDE SEQUENCE</scope>
    <source>
        <strain evidence="8">CGMCC 1.12827</strain>
    </source>
</reference>
<dbReference type="Gene3D" id="1.20.120.1080">
    <property type="match status" value="1"/>
</dbReference>
<dbReference type="PANTHER" id="PTHR18934:SF99">
    <property type="entry name" value="ATP-DEPENDENT RNA HELICASE DHX37-RELATED"/>
    <property type="match status" value="1"/>
</dbReference>
<dbReference type="EMBL" id="BMGC01000006">
    <property type="protein sequence ID" value="GGB25958.1"/>
    <property type="molecule type" value="Genomic_DNA"/>
</dbReference>
<evidence type="ECO:0000256" key="2">
    <source>
        <dbReference type="ARBA" id="ARBA00022801"/>
    </source>
</evidence>
<dbReference type="PANTHER" id="PTHR18934">
    <property type="entry name" value="ATP-DEPENDENT RNA HELICASE"/>
    <property type="match status" value="1"/>
</dbReference>
<dbReference type="SMART" id="SM00847">
    <property type="entry name" value="HA2"/>
    <property type="match status" value="1"/>
</dbReference>
<keyword evidence="3 8" id="KW-0347">Helicase</keyword>
<dbReference type="GO" id="GO:0003724">
    <property type="term" value="F:RNA helicase activity"/>
    <property type="evidence" value="ECO:0007669"/>
    <property type="project" value="InterPro"/>
</dbReference>
<evidence type="ECO:0000313" key="9">
    <source>
        <dbReference type="Proteomes" id="UP000621454"/>
    </source>
</evidence>
<dbReference type="Gene3D" id="3.40.50.300">
    <property type="entry name" value="P-loop containing nucleotide triphosphate hydrolases"/>
    <property type="match status" value="2"/>
</dbReference>
<dbReference type="GO" id="GO:0005524">
    <property type="term" value="F:ATP binding"/>
    <property type="evidence" value="ECO:0007669"/>
    <property type="project" value="UniProtKB-KW"/>
</dbReference>
<keyword evidence="4" id="KW-0067">ATP-binding</keyword>
<dbReference type="Pfam" id="PF11898">
    <property type="entry name" value="DUF3418"/>
    <property type="match status" value="1"/>
</dbReference>
<proteinExistence type="predicted"/>
<dbReference type="RefSeq" id="WP_188585741.1">
    <property type="nucleotide sequence ID" value="NZ_BMGC01000006.1"/>
</dbReference>
<dbReference type="Pfam" id="PF21010">
    <property type="entry name" value="HA2_C"/>
    <property type="match status" value="1"/>
</dbReference>
<evidence type="ECO:0000259" key="7">
    <source>
        <dbReference type="PROSITE" id="PS51194"/>
    </source>
</evidence>
<feature type="region of interest" description="Disordered" evidence="5">
    <location>
        <begin position="1"/>
        <end position="29"/>
    </location>
</feature>
<evidence type="ECO:0000313" key="8">
    <source>
        <dbReference type="EMBL" id="GGB25958.1"/>
    </source>
</evidence>
<gene>
    <name evidence="8" type="ORF">GCM10011489_12660</name>
</gene>
<keyword evidence="1" id="KW-0547">Nucleotide-binding</keyword>
<feature type="compositionally biased region" description="Basic and acidic residues" evidence="5">
    <location>
        <begin position="14"/>
        <end position="29"/>
    </location>
</feature>
<feature type="region of interest" description="Disordered" evidence="5">
    <location>
        <begin position="269"/>
        <end position="296"/>
    </location>
</feature>
<dbReference type="Pfam" id="PF07717">
    <property type="entry name" value="OB_NTP_bind"/>
    <property type="match status" value="1"/>
</dbReference>
<dbReference type="Pfam" id="PF00271">
    <property type="entry name" value="Helicase_C"/>
    <property type="match status" value="1"/>
</dbReference>
<dbReference type="InterPro" id="IPR014001">
    <property type="entry name" value="Helicase_ATP-bd"/>
</dbReference>
<dbReference type="PROSITE" id="PS51192">
    <property type="entry name" value="HELICASE_ATP_BIND_1"/>
    <property type="match status" value="1"/>
</dbReference>
<reference evidence="8" key="2">
    <citation type="submission" date="2020-09" db="EMBL/GenBank/DDBJ databases">
        <authorList>
            <person name="Sun Q."/>
            <person name="Zhou Y."/>
        </authorList>
    </citation>
    <scope>NUCLEOTIDE SEQUENCE</scope>
    <source>
        <strain evidence="8">CGMCC 1.12827</strain>
    </source>
</reference>
<accession>A0A916T1J6</accession>
<dbReference type="GO" id="GO:0016787">
    <property type="term" value="F:hydrolase activity"/>
    <property type="evidence" value="ECO:0007669"/>
    <property type="project" value="UniProtKB-KW"/>
</dbReference>
<organism evidence="8 9">
    <name type="scientific">Gordonia jinhuaensis</name>
    <dbReference type="NCBI Taxonomy" id="1517702"/>
    <lineage>
        <taxon>Bacteria</taxon>
        <taxon>Bacillati</taxon>
        <taxon>Actinomycetota</taxon>
        <taxon>Actinomycetes</taxon>
        <taxon>Mycobacteriales</taxon>
        <taxon>Gordoniaceae</taxon>
        <taxon>Gordonia</taxon>
    </lineage>
</organism>
<dbReference type="InterPro" id="IPR027417">
    <property type="entry name" value="P-loop_NTPase"/>
</dbReference>
<evidence type="ECO:0000256" key="4">
    <source>
        <dbReference type="ARBA" id="ARBA00022840"/>
    </source>
</evidence>
<dbReference type="SMART" id="SM00490">
    <property type="entry name" value="HELICc"/>
    <property type="match status" value="1"/>
</dbReference>